<evidence type="ECO:0000259" key="17">
    <source>
        <dbReference type="PROSITE" id="PS50886"/>
    </source>
</evidence>
<evidence type="ECO:0000313" key="19">
    <source>
        <dbReference type="Proteomes" id="UP000282321"/>
    </source>
</evidence>
<dbReference type="NCBIfam" id="NF001100">
    <property type="entry name" value="PRK00133.1"/>
    <property type="match status" value="1"/>
</dbReference>
<feature type="binding site" evidence="16">
    <location>
        <position position="156"/>
    </location>
    <ligand>
        <name>Zn(2+)</name>
        <dbReference type="ChEBI" id="CHEBI:29105"/>
    </ligand>
</feature>
<proteinExistence type="inferred from homology"/>
<dbReference type="InterPro" id="IPR041872">
    <property type="entry name" value="Anticodon_Met"/>
</dbReference>
<gene>
    <name evidence="16" type="primary">metG</name>
    <name evidence="18" type="ORF">DRP44_02330</name>
</gene>
<evidence type="ECO:0000256" key="7">
    <source>
        <dbReference type="ARBA" id="ARBA00022598"/>
    </source>
</evidence>
<dbReference type="GO" id="GO:0005829">
    <property type="term" value="C:cytosol"/>
    <property type="evidence" value="ECO:0007669"/>
    <property type="project" value="TreeGrafter"/>
</dbReference>
<keyword evidence="6 16" id="KW-0820">tRNA-binding</keyword>
<dbReference type="EC" id="6.1.1.10" evidence="16"/>
<dbReference type="CDD" id="cd02800">
    <property type="entry name" value="tRNA_bind_EcMetRS_like"/>
    <property type="match status" value="1"/>
</dbReference>
<dbReference type="InterPro" id="IPR023458">
    <property type="entry name" value="Met-tRNA_ligase_1"/>
</dbReference>
<dbReference type="CDD" id="cd00814">
    <property type="entry name" value="MetRS_core"/>
    <property type="match status" value="1"/>
</dbReference>
<dbReference type="GO" id="GO:0004825">
    <property type="term" value="F:methionine-tRNA ligase activity"/>
    <property type="evidence" value="ECO:0007669"/>
    <property type="project" value="UniProtKB-UniRule"/>
</dbReference>
<dbReference type="Proteomes" id="UP000282321">
    <property type="component" value="Unassembled WGS sequence"/>
</dbReference>
<dbReference type="PROSITE" id="PS50886">
    <property type="entry name" value="TRBD"/>
    <property type="match status" value="1"/>
</dbReference>
<comment type="similarity">
    <text evidence="3 16">Belongs to the class-I aminoacyl-tRNA synthetase family. MetG type 1 subfamily.</text>
</comment>
<dbReference type="GO" id="GO:0005524">
    <property type="term" value="F:ATP binding"/>
    <property type="evidence" value="ECO:0007669"/>
    <property type="project" value="UniProtKB-UniRule"/>
</dbReference>
<dbReference type="Gene3D" id="2.40.50.140">
    <property type="entry name" value="Nucleic acid-binding proteins"/>
    <property type="match status" value="1"/>
</dbReference>
<comment type="function">
    <text evidence="1 16">Is required not only for elongation of protein synthesis but also for the initiation of all mRNA translation through initiator tRNA(fMet) aminoacylation.</text>
</comment>
<dbReference type="InterPro" id="IPR001412">
    <property type="entry name" value="aa-tRNA-synth_I_CS"/>
</dbReference>
<dbReference type="HAMAP" id="MF_00098">
    <property type="entry name" value="Met_tRNA_synth_type1"/>
    <property type="match status" value="1"/>
</dbReference>
<dbReference type="PROSITE" id="PS00178">
    <property type="entry name" value="AA_TRNA_LIGASE_I"/>
    <property type="match status" value="1"/>
</dbReference>
<dbReference type="GO" id="GO:0046872">
    <property type="term" value="F:metal ion binding"/>
    <property type="evidence" value="ECO:0007669"/>
    <property type="project" value="UniProtKB-KW"/>
</dbReference>
<dbReference type="SUPFAM" id="SSF47323">
    <property type="entry name" value="Anticodon-binding domain of a subclass of class I aminoacyl-tRNA synthetases"/>
    <property type="match status" value="1"/>
</dbReference>
<feature type="short sequence motif" description="'HIGH' region" evidence="16">
    <location>
        <begin position="11"/>
        <end position="21"/>
    </location>
</feature>
<keyword evidence="11 16" id="KW-0067">ATP-binding</keyword>
<keyword evidence="8 16" id="KW-0479">Metal-binding</keyword>
<dbReference type="AlphaFoldDB" id="A0A660S9U8"/>
<dbReference type="EMBL" id="QNBC01000019">
    <property type="protein sequence ID" value="RKX67519.1"/>
    <property type="molecule type" value="Genomic_DNA"/>
</dbReference>
<evidence type="ECO:0000256" key="6">
    <source>
        <dbReference type="ARBA" id="ARBA00022555"/>
    </source>
</evidence>
<name>A0A660S9U8_UNCT6</name>
<organism evidence="18 19">
    <name type="scientific">candidate division TA06 bacterium</name>
    <dbReference type="NCBI Taxonomy" id="2250710"/>
    <lineage>
        <taxon>Bacteria</taxon>
        <taxon>Bacteria division TA06</taxon>
    </lineage>
</organism>
<dbReference type="SUPFAM" id="SSF57770">
    <property type="entry name" value="Methionyl-tRNA synthetase (MetRS), Zn-domain"/>
    <property type="match status" value="1"/>
</dbReference>
<keyword evidence="5 16" id="KW-0963">Cytoplasm</keyword>
<protein>
    <recommendedName>
        <fullName evidence="16">Methionine--tRNA ligase</fullName>
        <ecNumber evidence="16">6.1.1.10</ecNumber>
    </recommendedName>
    <alternativeName>
        <fullName evidence="16">Methionyl-tRNA synthetase</fullName>
        <shortName evidence="16">MetRS</shortName>
    </alternativeName>
</protein>
<dbReference type="InterPro" id="IPR009080">
    <property type="entry name" value="tRNAsynth_Ia_anticodon-bd"/>
</dbReference>
<evidence type="ECO:0000256" key="16">
    <source>
        <dbReference type="HAMAP-Rule" id="MF_00098"/>
    </source>
</evidence>
<evidence type="ECO:0000313" key="18">
    <source>
        <dbReference type="EMBL" id="RKX67519.1"/>
    </source>
</evidence>
<evidence type="ECO:0000256" key="9">
    <source>
        <dbReference type="ARBA" id="ARBA00022741"/>
    </source>
</evidence>
<dbReference type="CDD" id="cd07957">
    <property type="entry name" value="Anticodon_Ia_Met"/>
    <property type="match status" value="1"/>
</dbReference>
<reference evidence="18 19" key="1">
    <citation type="submission" date="2018-06" db="EMBL/GenBank/DDBJ databases">
        <title>Extensive metabolic versatility and redundancy in microbially diverse, dynamic hydrothermal sediments.</title>
        <authorList>
            <person name="Dombrowski N."/>
            <person name="Teske A."/>
            <person name="Baker B.J."/>
        </authorList>
    </citation>
    <scope>NUCLEOTIDE SEQUENCE [LARGE SCALE GENOMIC DNA]</scope>
    <source>
        <strain evidence="18">B35_G9</strain>
    </source>
</reference>
<dbReference type="Gene3D" id="3.40.50.620">
    <property type="entry name" value="HUPs"/>
    <property type="match status" value="1"/>
</dbReference>
<keyword evidence="13 16" id="KW-0648">Protein biosynthesis</keyword>
<dbReference type="PRINTS" id="PR01041">
    <property type="entry name" value="TRNASYNTHMET"/>
</dbReference>
<evidence type="ECO:0000256" key="1">
    <source>
        <dbReference type="ARBA" id="ARBA00003314"/>
    </source>
</evidence>
<dbReference type="GO" id="GO:0000049">
    <property type="term" value="F:tRNA binding"/>
    <property type="evidence" value="ECO:0007669"/>
    <property type="project" value="UniProtKB-UniRule"/>
</dbReference>
<evidence type="ECO:0000256" key="4">
    <source>
        <dbReference type="ARBA" id="ARBA00011738"/>
    </source>
</evidence>
<dbReference type="Pfam" id="PF19303">
    <property type="entry name" value="Anticodon_3"/>
    <property type="match status" value="1"/>
</dbReference>
<evidence type="ECO:0000256" key="11">
    <source>
        <dbReference type="ARBA" id="ARBA00022840"/>
    </source>
</evidence>
<sequence>MKKVLVTSALPYANGPLHIGHIAGAYLPADIYTRYNRQKGVNVIHIGGTDEHGIAVTIRAEQEHVSPKEVVDHYHESIAEDFKRLKIDFDNFSRTSKPIHKKMSQDFFLKIYNRGLIEKREGEQLYCPHCKRFLADRYVEGECPYCHYENARGDQCENCGKWLEPTSLINPRCKICGTTPIVKKTSHWYFKLDKMQEQLEKWLASKNTWKSNVKSFTKGWFNEGLRPRAITRDIEWGIPVPLEEAKGKVLYVWFDAPIGYISSTIEWAEKQGKPDLWKDYWYDNDTKLVHFIGKDNIVFHAIVWPAMLMAYNDGIILPSEIPANEFLNIETKKISTSRNWAIWVHDFLDVFPPDFLRYYLAANAPENSDMDFTWKDFQAKINGELADILGNLVNRTYVFTKKYFDGKIPSPGDYDEDDRKIIKLIENAPDSVGKLLDNFHVRQATFQIMNLAREGNRYFDYKKPWNLIKSDKTKCGTTLYVLANLLNSIAILFSPILPDGMKKIKEALGNNDLHWNNAGKLSIKPGSEFGNPGILYKKIDDKTIRREEDKLMDENKTNETDMKNKEKNTEKKEYVKIDDVLKLGLKVAEILEAERVENTDKLIKMKIKIGEEERQIIAGIAMSYSPDEIIGKKIVVVSNMKPAKIRGIESNGMLLAASNGATLSLITVDREIDSGSSIK</sequence>
<dbReference type="InterPro" id="IPR029038">
    <property type="entry name" value="MetRS_Zn"/>
</dbReference>
<dbReference type="GO" id="GO:0006431">
    <property type="term" value="P:methionyl-tRNA aminoacylation"/>
    <property type="evidence" value="ECO:0007669"/>
    <property type="project" value="UniProtKB-UniRule"/>
</dbReference>
<comment type="catalytic activity">
    <reaction evidence="15 16">
        <text>tRNA(Met) + L-methionine + ATP = L-methionyl-tRNA(Met) + AMP + diphosphate</text>
        <dbReference type="Rhea" id="RHEA:13481"/>
        <dbReference type="Rhea" id="RHEA-COMP:9667"/>
        <dbReference type="Rhea" id="RHEA-COMP:9698"/>
        <dbReference type="ChEBI" id="CHEBI:30616"/>
        <dbReference type="ChEBI" id="CHEBI:33019"/>
        <dbReference type="ChEBI" id="CHEBI:57844"/>
        <dbReference type="ChEBI" id="CHEBI:78442"/>
        <dbReference type="ChEBI" id="CHEBI:78530"/>
        <dbReference type="ChEBI" id="CHEBI:456215"/>
        <dbReference type="EC" id="6.1.1.10"/>
    </reaction>
</comment>
<dbReference type="InterPro" id="IPR012340">
    <property type="entry name" value="NA-bd_OB-fold"/>
</dbReference>
<dbReference type="Pfam" id="PF01588">
    <property type="entry name" value="tRNA_bind"/>
    <property type="match status" value="1"/>
</dbReference>
<feature type="binding site" evidence="16">
    <location>
        <position position="146"/>
    </location>
    <ligand>
        <name>Zn(2+)</name>
        <dbReference type="ChEBI" id="CHEBI:29105"/>
    </ligand>
</feature>
<keyword evidence="12 16" id="KW-0694">RNA-binding</keyword>
<evidence type="ECO:0000256" key="14">
    <source>
        <dbReference type="ARBA" id="ARBA00023146"/>
    </source>
</evidence>
<comment type="cofactor">
    <cofactor evidence="16">
        <name>Zn(2+)</name>
        <dbReference type="ChEBI" id="CHEBI:29105"/>
    </cofactor>
    <text evidence="16">Binds 1 zinc ion per subunit.</text>
</comment>
<feature type="binding site" evidence="16">
    <location>
        <position position="159"/>
    </location>
    <ligand>
        <name>Zn(2+)</name>
        <dbReference type="ChEBI" id="CHEBI:29105"/>
    </ligand>
</feature>
<dbReference type="InterPro" id="IPR015413">
    <property type="entry name" value="Methionyl/Leucyl_tRNA_Synth"/>
</dbReference>
<comment type="caution">
    <text evidence="18">The sequence shown here is derived from an EMBL/GenBank/DDBJ whole genome shotgun (WGS) entry which is preliminary data.</text>
</comment>
<dbReference type="PANTHER" id="PTHR45765:SF1">
    <property type="entry name" value="METHIONINE--TRNA LIGASE, CYTOPLASMIC"/>
    <property type="match status" value="1"/>
</dbReference>
<keyword evidence="9 16" id="KW-0547">Nucleotide-binding</keyword>
<dbReference type="InterPro" id="IPR014758">
    <property type="entry name" value="Met-tRNA_synth"/>
</dbReference>
<dbReference type="NCBIfam" id="TIGR00399">
    <property type="entry name" value="metG_C_term"/>
    <property type="match status" value="1"/>
</dbReference>
<dbReference type="FunFam" id="2.20.28.20:FF:000001">
    <property type="entry name" value="Methionine--tRNA ligase"/>
    <property type="match status" value="1"/>
</dbReference>
<comment type="subunit">
    <text evidence="4 16">Homodimer.</text>
</comment>
<keyword evidence="7 16" id="KW-0436">Ligase</keyword>
<evidence type="ECO:0000256" key="10">
    <source>
        <dbReference type="ARBA" id="ARBA00022833"/>
    </source>
</evidence>
<comment type="subcellular location">
    <subcellularLocation>
        <location evidence="2 16">Cytoplasm</location>
    </subcellularLocation>
</comment>
<dbReference type="FunFam" id="2.40.50.140:FF:000042">
    <property type="entry name" value="Methionine--tRNA ligase"/>
    <property type="match status" value="1"/>
</dbReference>
<dbReference type="PANTHER" id="PTHR45765">
    <property type="entry name" value="METHIONINE--TRNA LIGASE"/>
    <property type="match status" value="1"/>
</dbReference>
<keyword evidence="10 16" id="KW-0862">Zinc</keyword>
<dbReference type="NCBIfam" id="TIGR00398">
    <property type="entry name" value="metG"/>
    <property type="match status" value="1"/>
</dbReference>
<evidence type="ECO:0000256" key="2">
    <source>
        <dbReference type="ARBA" id="ARBA00004496"/>
    </source>
</evidence>
<dbReference type="InterPro" id="IPR033911">
    <property type="entry name" value="MetRS_core"/>
</dbReference>
<feature type="binding site" evidence="16">
    <location>
        <position position="336"/>
    </location>
    <ligand>
        <name>ATP</name>
        <dbReference type="ChEBI" id="CHEBI:30616"/>
    </ligand>
</feature>
<dbReference type="SUPFAM" id="SSF52374">
    <property type="entry name" value="Nucleotidylyl transferase"/>
    <property type="match status" value="1"/>
</dbReference>
<evidence type="ECO:0000256" key="3">
    <source>
        <dbReference type="ARBA" id="ARBA00008258"/>
    </source>
</evidence>
<evidence type="ECO:0000256" key="12">
    <source>
        <dbReference type="ARBA" id="ARBA00022884"/>
    </source>
</evidence>
<feature type="short sequence motif" description="'KMSKS' region" evidence="16">
    <location>
        <begin position="333"/>
        <end position="337"/>
    </location>
</feature>
<dbReference type="InterPro" id="IPR004495">
    <property type="entry name" value="Met-tRNA-synth_bsu_C"/>
</dbReference>
<feature type="domain" description="TRNA-binding" evidence="17">
    <location>
        <begin position="579"/>
        <end position="679"/>
    </location>
</feature>
<dbReference type="Gene3D" id="1.10.730.10">
    <property type="entry name" value="Isoleucyl-tRNA Synthetase, Domain 1"/>
    <property type="match status" value="1"/>
</dbReference>
<accession>A0A660S9U8</accession>
<evidence type="ECO:0000256" key="15">
    <source>
        <dbReference type="ARBA" id="ARBA00047364"/>
    </source>
</evidence>
<dbReference type="Pfam" id="PF09334">
    <property type="entry name" value="tRNA-synt_1g"/>
    <property type="match status" value="1"/>
</dbReference>
<evidence type="ECO:0000256" key="8">
    <source>
        <dbReference type="ARBA" id="ARBA00022723"/>
    </source>
</evidence>
<feature type="binding site" evidence="16">
    <location>
        <position position="143"/>
    </location>
    <ligand>
        <name>Zn(2+)</name>
        <dbReference type="ChEBI" id="CHEBI:29105"/>
    </ligand>
</feature>
<dbReference type="Gene3D" id="2.20.28.20">
    <property type="entry name" value="Methionyl-tRNA synthetase, Zn-domain"/>
    <property type="match status" value="1"/>
</dbReference>
<keyword evidence="14 16" id="KW-0030">Aminoacyl-tRNA synthetase</keyword>
<dbReference type="SUPFAM" id="SSF50249">
    <property type="entry name" value="Nucleic acid-binding proteins"/>
    <property type="match status" value="1"/>
</dbReference>
<evidence type="ECO:0000256" key="13">
    <source>
        <dbReference type="ARBA" id="ARBA00022917"/>
    </source>
</evidence>
<dbReference type="InterPro" id="IPR014729">
    <property type="entry name" value="Rossmann-like_a/b/a_fold"/>
</dbReference>
<dbReference type="InterPro" id="IPR002547">
    <property type="entry name" value="tRNA-bd_dom"/>
</dbReference>
<evidence type="ECO:0000256" key="5">
    <source>
        <dbReference type="ARBA" id="ARBA00022490"/>
    </source>
</evidence>